<evidence type="ECO:0000256" key="3">
    <source>
        <dbReference type="ARBA" id="ARBA00022741"/>
    </source>
</evidence>
<evidence type="ECO:0000256" key="7">
    <source>
        <dbReference type="RuleBase" id="RU000577"/>
    </source>
</evidence>
<dbReference type="Proteomes" id="UP001194469">
    <property type="component" value="Unassembled WGS sequence"/>
</dbReference>
<accession>A0ABS0J2Q9</accession>
<gene>
    <name evidence="11" type="ORF">FVW20_06725</name>
</gene>
<feature type="domain" description="AAA+ ATPase" evidence="9">
    <location>
        <begin position="134"/>
        <end position="267"/>
    </location>
</feature>
<evidence type="ECO:0000256" key="2">
    <source>
        <dbReference type="ARBA" id="ARBA00022705"/>
    </source>
</evidence>
<dbReference type="SUPFAM" id="SSF52540">
    <property type="entry name" value="P-loop containing nucleoside triphosphate hydrolases"/>
    <property type="match status" value="1"/>
</dbReference>
<dbReference type="SMART" id="SM00760">
    <property type="entry name" value="Bac_DnaA_C"/>
    <property type="match status" value="1"/>
</dbReference>
<evidence type="ECO:0000256" key="6">
    <source>
        <dbReference type="ARBA" id="ARBA00023125"/>
    </source>
</evidence>
<keyword evidence="6 7" id="KW-0238">DNA-binding</keyword>
<dbReference type="EMBL" id="VRYY01000154">
    <property type="protein sequence ID" value="MBG3876728.1"/>
    <property type="molecule type" value="Genomic_DNA"/>
</dbReference>
<evidence type="ECO:0000256" key="8">
    <source>
        <dbReference type="RuleBase" id="RU004227"/>
    </source>
</evidence>
<evidence type="ECO:0000256" key="4">
    <source>
        <dbReference type="ARBA" id="ARBA00022840"/>
    </source>
</evidence>
<comment type="similarity">
    <text evidence="8">Belongs to the DnaA family.</text>
</comment>
<organism evidence="11 12">
    <name type="scientific">Nitratidesulfovibrio oxamicus</name>
    <dbReference type="NCBI Taxonomy" id="32016"/>
    <lineage>
        <taxon>Bacteria</taxon>
        <taxon>Pseudomonadati</taxon>
        <taxon>Thermodesulfobacteriota</taxon>
        <taxon>Desulfovibrionia</taxon>
        <taxon>Desulfovibrionales</taxon>
        <taxon>Desulfovibrionaceae</taxon>
        <taxon>Nitratidesulfovibrio</taxon>
    </lineage>
</organism>
<keyword evidence="1" id="KW-0963">Cytoplasm</keyword>
<keyword evidence="3 7" id="KW-0547">Nucleotide-binding</keyword>
<comment type="function">
    <text evidence="7">Plays an essential role in the initiation and regulation of chromosomal replication. ATP-DnaA binds to the origin of replication (oriC) to initiate formation of the DNA replication initiation complex once per cell cycle. Binds the DnaA box (a 9 base pair repeat at the origin) and separates the double-stranded (ds)DNA. Forms a right-handed helical filament on oriC DNA; dsDNA binds to the exterior of the filament while single-stranded (ss)DNA is stabiized in the filament's interior. The ATP-DnaA-oriC complex binds and stabilizes one strand of the AT-rich DNA unwinding element (DUE), permitting loading of DNA polymerase. After initiation quickly degrades to an ADP-DnaA complex that is not apt for DNA replication. Binds acidic phospholipids.</text>
</comment>
<comment type="caution">
    <text evidence="11">The sequence shown here is derived from an EMBL/GenBank/DDBJ whole genome shotgun (WGS) entry which is preliminary data.</text>
</comment>
<dbReference type="InterPro" id="IPR003593">
    <property type="entry name" value="AAA+_ATPase"/>
</dbReference>
<evidence type="ECO:0000259" key="9">
    <source>
        <dbReference type="SMART" id="SM00382"/>
    </source>
</evidence>
<keyword evidence="5" id="KW-0446">Lipid-binding</keyword>
<name>A0ABS0J2Q9_9BACT</name>
<keyword evidence="4 7" id="KW-0067">ATP-binding</keyword>
<dbReference type="Pfam" id="PF00308">
    <property type="entry name" value="Bac_DnaA"/>
    <property type="match status" value="1"/>
</dbReference>
<dbReference type="PANTHER" id="PTHR30050">
    <property type="entry name" value="CHROMOSOMAL REPLICATION INITIATOR PROTEIN DNAA"/>
    <property type="match status" value="1"/>
</dbReference>
<dbReference type="Gene3D" id="1.10.8.60">
    <property type="match status" value="1"/>
</dbReference>
<dbReference type="SMART" id="SM00382">
    <property type="entry name" value="AAA"/>
    <property type="match status" value="1"/>
</dbReference>
<dbReference type="PRINTS" id="PR00051">
    <property type="entry name" value="DNAA"/>
</dbReference>
<dbReference type="CDD" id="cd00009">
    <property type="entry name" value="AAA"/>
    <property type="match status" value="1"/>
</dbReference>
<dbReference type="RefSeq" id="WP_196608825.1">
    <property type="nucleotide sequence ID" value="NZ_VRYY01000154.1"/>
</dbReference>
<evidence type="ECO:0000256" key="1">
    <source>
        <dbReference type="ARBA" id="ARBA00022490"/>
    </source>
</evidence>
<evidence type="ECO:0000259" key="10">
    <source>
        <dbReference type="SMART" id="SM00760"/>
    </source>
</evidence>
<dbReference type="InterPro" id="IPR010921">
    <property type="entry name" value="Trp_repressor/repl_initiator"/>
</dbReference>
<dbReference type="PANTHER" id="PTHR30050:SF2">
    <property type="entry name" value="CHROMOSOMAL REPLICATION INITIATOR PROTEIN DNAA"/>
    <property type="match status" value="1"/>
</dbReference>
<dbReference type="CDD" id="cd06571">
    <property type="entry name" value="Bac_DnaA_C"/>
    <property type="match status" value="1"/>
</dbReference>
<proteinExistence type="inferred from homology"/>
<evidence type="ECO:0000313" key="11">
    <source>
        <dbReference type="EMBL" id="MBG3876728.1"/>
    </source>
</evidence>
<reference evidence="11 12" key="1">
    <citation type="submission" date="2019-08" db="EMBL/GenBank/DDBJ databases">
        <authorList>
            <person name="Luo N."/>
        </authorList>
    </citation>
    <scope>NUCLEOTIDE SEQUENCE [LARGE SCALE GENOMIC DNA]</scope>
    <source>
        <strain evidence="11 12">NCIMB 9442</strain>
    </source>
</reference>
<dbReference type="SUPFAM" id="SSF48295">
    <property type="entry name" value="TrpR-like"/>
    <property type="match status" value="1"/>
</dbReference>
<dbReference type="InterPro" id="IPR013317">
    <property type="entry name" value="DnaA_dom"/>
</dbReference>
<dbReference type="InterPro" id="IPR020591">
    <property type="entry name" value="Chromosome_initiator_DnaA-like"/>
</dbReference>
<sequence>MLKKALRQHLQQTCQEQDLRQWYDPLAITLSTNDKRLEVQFPHSFFAQWFSATAQVTFESRLREFLGDGYVLRYSSGNGNPLQAAPAPKAARQLDYPFGARFTFDTFLSNRKNQFPVASAKEVARDGRDPRDRAYNPFVVCGGNGNGKTHLLRAIANELSRSRDENAIFCGSVDELGTRFEGLSATGVGAAQERQQARSRLCAHEVLVVDDLQRLRDQPFLQDELTFAFDHFHDNGKQMVFACTGKLADLDFLPPKLRSRLEWGLIVELREPDLDVRLKFIQQQSRSRNIRLSKEHALTLAQRFREFRHLQGILVKVGAYRQLINRDIQDRELEQILRHTDNGTGNSLTPDAIIAATAEQFGIPARDVVGDKRQQHIVQARQVAMFLCRELLGSSFPALGRVFGGKDHSTAMYAVRKIKQLQQSDKDMQLLVTDLKRKCLTRAE</sequence>
<feature type="domain" description="Chromosomal replication initiator DnaA C-terminal" evidence="10">
    <location>
        <begin position="349"/>
        <end position="418"/>
    </location>
</feature>
<dbReference type="Pfam" id="PF08299">
    <property type="entry name" value="Bac_DnaA_C"/>
    <property type="match status" value="1"/>
</dbReference>
<protein>
    <recommendedName>
        <fullName evidence="7">Chromosomal replication initiator protein DnaA</fullName>
    </recommendedName>
</protein>
<dbReference type="InterPro" id="IPR027417">
    <property type="entry name" value="P-loop_NTPase"/>
</dbReference>
<dbReference type="Gene3D" id="1.10.1750.10">
    <property type="match status" value="1"/>
</dbReference>
<keyword evidence="12" id="KW-1185">Reference proteome</keyword>
<dbReference type="InterPro" id="IPR013159">
    <property type="entry name" value="DnaA_C"/>
</dbReference>
<evidence type="ECO:0000313" key="12">
    <source>
        <dbReference type="Proteomes" id="UP001194469"/>
    </source>
</evidence>
<dbReference type="Gene3D" id="3.40.50.300">
    <property type="entry name" value="P-loop containing nucleotide triphosphate hydrolases"/>
    <property type="match status" value="1"/>
</dbReference>
<evidence type="ECO:0000256" key="5">
    <source>
        <dbReference type="ARBA" id="ARBA00023121"/>
    </source>
</evidence>
<keyword evidence="2 7" id="KW-0235">DNA replication</keyword>